<accession>A0A8X6GEC1</accession>
<reference evidence="1" key="1">
    <citation type="submission" date="2020-07" db="EMBL/GenBank/DDBJ databases">
        <title>Multicomponent nature underlies the extraordinary mechanical properties of spider dragline silk.</title>
        <authorList>
            <person name="Kono N."/>
            <person name="Nakamura H."/>
            <person name="Mori M."/>
            <person name="Yoshida Y."/>
            <person name="Ohtoshi R."/>
            <person name="Malay A.D."/>
            <person name="Moran D.A.P."/>
            <person name="Tomita M."/>
            <person name="Numata K."/>
            <person name="Arakawa K."/>
        </authorList>
    </citation>
    <scope>NUCLEOTIDE SEQUENCE</scope>
</reference>
<dbReference type="OrthoDB" id="10538868at2759"/>
<comment type="caution">
    <text evidence="1">The sequence shown here is derived from an EMBL/GenBank/DDBJ whole genome shotgun (WGS) entry which is preliminary data.</text>
</comment>
<dbReference type="AlphaFoldDB" id="A0A8X6GEC1"/>
<proteinExistence type="predicted"/>
<organism evidence="1 2">
    <name type="scientific">Trichonephila clavata</name>
    <name type="common">Joro spider</name>
    <name type="synonym">Nephila clavata</name>
    <dbReference type="NCBI Taxonomy" id="2740835"/>
    <lineage>
        <taxon>Eukaryota</taxon>
        <taxon>Metazoa</taxon>
        <taxon>Ecdysozoa</taxon>
        <taxon>Arthropoda</taxon>
        <taxon>Chelicerata</taxon>
        <taxon>Arachnida</taxon>
        <taxon>Araneae</taxon>
        <taxon>Araneomorphae</taxon>
        <taxon>Entelegynae</taxon>
        <taxon>Araneoidea</taxon>
        <taxon>Nephilidae</taxon>
        <taxon>Trichonephila</taxon>
    </lineage>
</organism>
<keyword evidence="2" id="KW-1185">Reference proteome</keyword>
<dbReference type="EMBL" id="BMAO01035293">
    <property type="protein sequence ID" value="GFR02672.1"/>
    <property type="molecule type" value="Genomic_DNA"/>
</dbReference>
<sequence>MKLVYYLLKLWAWEKDFRARYVWLVFKIHALSTRPYYLLAFLKKVATTKNAHRSFCPSKEVWRRARSKVNSFQLFGGLPIHQQSTRHVGHAAAMDTGQDRHQI</sequence>
<evidence type="ECO:0000313" key="1">
    <source>
        <dbReference type="EMBL" id="GFR02672.1"/>
    </source>
</evidence>
<evidence type="ECO:0000313" key="2">
    <source>
        <dbReference type="Proteomes" id="UP000887116"/>
    </source>
</evidence>
<dbReference type="Proteomes" id="UP000887116">
    <property type="component" value="Unassembled WGS sequence"/>
</dbReference>
<protein>
    <submittedName>
        <fullName evidence="1">Uncharacterized protein</fullName>
    </submittedName>
</protein>
<gene>
    <name evidence="1" type="ORF">TNCT_680881</name>
</gene>
<name>A0A8X6GEC1_TRICU</name>